<reference evidence="8 9" key="1">
    <citation type="submission" date="2019-06" db="EMBL/GenBank/DDBJ databases">
        <authorList>
            <person name="Broberg M."/>
        </authorList>
    </citation>
    <scope>NUCLEOTIDE SEQUENCE [LARGE SCALE GENOMIC DNA]</scope>
</reference>
<gene>
    <name evidence="8" type="ORF">CLO192961_LOCUS98228</name>
</gene>
<sequence>MNTRSSRQYRRIGIACDNCRRKKTRCPGQRPRCSTCARLDQRCFYDGNEHDAEQPSNEDVISRLRLLEAQLNTLNDKFELIPATDATPSSAAGPRTSLPGSARPATPVSTLQTNNVRKAFEVYFERVHRQPLWLFEMVVSLPTDISEELTYAVLALSLSYAPGEFNDPGLQSATYYYDQARRRVMLDIAEGTSDLQSIKVLCLLSFFNVISGDIPIAGLNMTVAQNLMQYATITTDSPDRRQFSAEEKSRIFWSLSLLNSFYGPPILIPVLVDGIETPRFSTAEPRNGKTACPSVPLERGGNLFGVWAHCARLGSLWGDVRVFISRCMEGSTEAPWNINSDYHALYSRSLDLEVTHRTELSYNNVRFTELSREEVQRDRHDWLPWLRMQVTYHTILCMLNHPFIFSSKVSKQKFGKTTFWRESSEKALRHCNWVSRLLRLPREKQLQLDDPFFAQAAGIAATLNLYWARVNDASVRTRALENLEICQTVISEMAVYLPGCAAIEKSLKLFQNFVTPSASQVERLGSTKTKPTMALKWLLLDIAAPQFPNYASESQSSTAEDSHDEIMLNSSDIGTPPARIRESTGHYASPPEWMSSQTDETPVSGTRPHLTMAQQEAFNQSFNRMMSDGQYDQTDFNLAWGPWEQIGNIGDSFGPGLEWWDFTTL</sequence>
<evidence type="ECO:0000256" key="1">
    <source>
        <dbReference type="ARBA" id="ARBA00004123"/>
    </source>
</evidence>
<dbReference type="InterPro" id="IPR050815">
    <property type="entry name" value="TF_fung"/>
</dbReference>
<dbReference type="EMBL" id="CABFNS010000698">
    <property type="protein sequence ID" value="VUC22970.1"/>
    <property type="molecule type" value="Genomic_DNA"/>
</dbReference>
<evidence type="ECO:0000313" key="8">
    <source>
        <dbReference type="EMBL" id="VUC22970.1"/>
    </source>
</evidence>
<evidence type="ECO:0000256" key="5">
    <source>
        <dbReference type="ARBA" id="ARBA00023242"/>
    </source>
</evidence>
<dbReference type="SUPFAM" id="SSF57701">
    <property type="entry name" value="Zn2/Cys6 DNA-binding domain"/>
    <property type="match status" value="1"/>
</dbReference>
<evidence type="ECO:0000259" key="7">
    <source>
        <dbReference type="PROSITE" id="PS50048"/>
    </source>
</evidence>
<evidence type="ECO:0000256" key="6">
    <source>
        <dbReference type="SAM" id="MobiDB-lite"/>
    </source>
</evidence>
<dbReference type="CDD" id="cd12148">
    <property type="entry name" value="fungal_TF_MHR"/>
    <property type="match status" value="1"/>
</dbReference>
<feature type="compositionally biased region" description="Polar residues" evidence="6">
    <location>
        <begin position="594"/>
        <end position="604"/>
    </location>
</feature>
<comment type="subcellular location">
    <subcellularLocation>
        <location evidence="1">Nucleus</location>
    </subcellularLocation>
</comment>
<evidence type="ECO:0000313" key="9">
    <source>
        <dbReference type="Proteomes" id="UP000766486"/>
    </source>
</evidence>
<evidence type="ECO:0000256" key="3">
    <source>
        <dbReference type="ARBA" id="ARBA00023015"/>
    </source>
</evidence>
<proteinExistence type="predicted"/>
<keyword evidence="2" id="KW-0479">Metal-binding</keyword>
<dbReference type="PROSITE" id="PS00463">
    <property type="entry name" value="ZN2_CY6_FUNGAL_1"/>
    <property type="match status" value="1"/>
</dbReference>
<feature type="region of interest" description="Disordered" evidence="6">
    <location>
        <begin position="82"/>
        <end position="108"/>
    </location>
</feature>
<dbReference type="PANTHER" id="PTHR47338">
    <property type="entry name" value="ZN(II)2CYS6 TRANSCRIPTION FACTOR (EUROFUNG)-RELATED"/>
    <property type="match status" value="1"/>
</dbReference>
<accession>A0ABY6TY72</accession>
<name>A0ABY6TY72_BIOOC</name>
<keyword evidence="5" id="KW-0539">Nucleus</keyword>
<protein>
    <recommendedName>
        <fullName evidence="7">Zn(2)-C6 fungal-type domain-containing protein</fullName>
    </recommendedName>
</protein>
<dbReference type="CDD" id="cd00067">
    <property type="entry name" value="GAL4"/>
    <property type="match status" value="1"/>
</dbReference>
<keyword evidence="4" id="KW-0804">Transcription</keyword>
<comment type="caution">
    <text evidence="8">The sequence shown here is derived from an EMBL/GenBank/DDBJ whole genome shotgun (WGS) entry which is preliminary data.</text>
</comment>
<dbReference type="SMART" id="SM00066">
    <property type="entry name" value="GAL4"/>
    <property type="match status" value="1"/>
</dbReference>
<evidence type="ECO:0000256" key="2">
    <source>
        <dbReference type="ARBA" id="ARBA00022723"/>
    </source>
</evidence>
<keyword evidence="3" id="KW-0805">Transcription regulation</keyword>
<dbReference type="InterPro" id="IPR036864">
    <property type="entry name" value="Zn2-C6_fun-type_DNA-bd_sf"/>
</dbReference>
<dbReference type="Gene3D" id="4.10.240.10">
    <property type="entry name" value="Zn(2)-C6 fungal-type DNA-binding domain"/>
    <property type="match status" value="1"/>
</dbReference>
<feature type="region of interest" description="Disordered" evidence="6">
    <location>
        <begin position="583"/>
        <end position="605"/>
    </location>
</feature>
<dbReference type="InterPro" id="IPR001138">
    <property type="entry name" value="Zn2Cys6_DnaBD"/>
</dbReference>
<feature type="domain" description="Zn(2)-C6 fungal-type" evidence="7">
    <location>
        <begin position="15"/>
        <end position="45"/>
    </location>
</feature>
<organism evidence="8 9">
    <name type="scientific">Bionectria ochroleuca</name>
    <name type="common">Gliocladium roseum</name>
    <dbReference type="NCBI Taxonomy" id="29856"/>
    <lineage>
        <taxon>Eukaryota</taxon>
        <taxon>Fungi</taxon>
        <taxon>Dikarya</taxon>
        <taxon>Ascomycota</taxon>
        <taxon>Pezizomycotina</taxon>
        <taxon>Sordariomycetes</taxon>
        <taxon>Hypocreomycetidae</taxon>
        <taxon>Hypocreales</taxon>
        <taxon>Bionectriaceae</taxon>
        <taxon>Clonostachys</taxon>
    </lineage>
</organism>
<dbReference type="PROSITE" id="PS50048">
    <property type="entry name" value="ZN2_CY6_FUNGAL_2"/>
    <property type="match status" value="1"/>
</dbReference>
<keyword evidence="9" id="KW-1185">Reference proteome</keyword>
<dbReference type="PANTHER" id="PTHR47338:SF6">
    <property type="entry name" value="ZN(II)2CYS6 TRANSCRIPTION FACTOR (EUROFUNG)"/>
    <property type="match status" value="1"/>
</dbReference>
<dbReference type="Proteomes" id="UP000766486">
    <property type="component" value="Unassembled WGS sequence"/>
</dbReference>
<dbReference type="Pfam" id="PF00172">
    <property type="entry name" value="Zn_clus"/>
    <property type="match status" value="1"/>
</dbReference>
<evidence type="ECO:0000256" key="4">
    <source>
        <dbReference type="ARBA" id="ARBA00023163"/>
    </source>
</evidence>